<keyword evidence="2" id="KW-1133">Transmembrane helix</keyword>
<keyword evidence="2" id="KW-0472">Membrane</keyword>
<name>A0A2X4RE20_9CORY</name>
<accession>A0A2X4RE20</accession>
<protein>
    <submittedName>
        <fullName evidence="3">Uncharacterized protein</fullName>
    </submittedName>
</protein>
<evidence type="ECO:0000313" key="3">
    <source>
        <dbReference type="EMBL" id="SQI00251.1"/>
    </source>
</evidence>
<feature type="region of interest" description="Disordered" evidence="1">
    <location>
        <begin position="50"/>
        <end position="71"/>
    </location>
</feature>
<dbReference type="STRING" id="38301.NX84_05875"/>
<feature type="compositionally biased region" description="Basic and acidic residues" evidence="1">
    <location>
        <begin position="58"/>
        <end position="71"/>
    </location>
</feature>
<dbReference type="AlphaFoldDB" id="A0A2X4RE20"/>
<reference evidence="3 4" key="1">
    <citation type="submission" date="2018-06" db="EMBL/GenBank/DDBJ databases">
        <authorList>
            <consortium name="Pathogen Informatics"/>
            <person name="Doyle S."/>
        </authorList>
    </citation>
    <scope>NUCLEOTIDE SEQUENCE [LARGE SCALE GENOMIC DNA]</scope>
    <source>
        <strain evidence="3 4">NCTC10288</strain>
    </source>
</reference>
<keyword evidence="2" id="KW-0812">Transmembrane</keyword>
<organism evidence="3 4">
    <name type="scientific">Corynebacterium minutissimum</name>
    <dbReference type="NCBI Taxonomy" id="38301"/>
    <lineage>
        <taxon>Bacteria</taxon>
        <taxon>Bacillati</taxon>
        <taxon>Actinomycetota</taxon>
        <taxon>Actinomycetes</taxon>
        <taxon>Mycobacteriales</taxon>
        <taxon>Corynebacteriaceae</taxon>
        <taxon>Corynebacterium</taxon>
    </lineage>
</organism>
<gene>
    <name evidence="3" type="ORF">NCTC10288_01559</name>
</gene>
<evidence type="ECO:0000256" key="2">
    <source>
        <dbReference type="SAM" id="Phobius"/>
    </source>
</evidence>
<dbReference type="KEGG" id="cmin:NCTC10288_01559"/>
<proteinExistence type="predicted"/>
<sequence>MLLFSQPRERQRWWLPFGWWLPFWYYLPFALTETKILAEWAFPVSAKGVVGEGPRLSRSPEKHKDPATGRW</sequence>
<dbReference type="Proteomes" id="UP000249264">
    <property type="component" value="Chromosome 1"/>
</dbReference>
<evidence type="ECO:0000313" key="4">
    <source>
        <dbReference type="Proteomes" id="UP000249264"/>
    </source>
</evidence>
<evidence type="ECO:0000256" key="1">
    <source>
        <dbReference type="SAM" id="MobiDB-lite"/>
    </source>
</evidence>
<feature type="transmembrane region" description="Helical" evidence="2">
    <location>
        <begin position="12"/>
        <end position="31"/>
    </location>
</feature>
<dbReference type="EMBL" id="LS483460">
    <property type="protein sequence ID" value="SQI00251.1"/>
    <property type="molecule type" value="Genomic_DNA"/>
</dbReference>